<dbReference type="InterPro" id="IPR023631">
    <property type="entry name" value="Amidase_dom"/>
</dbReference>
<proteinExistence type="predicted"/>
<evidence type="ECO:0000313" key="4">
    <source>
        <dbReference type="Proteomes" id="UP000005808"/>
    </source>
</evidence>
<keyword evidence="1" id="KW-0732">Signal</keyword>
<sequence length="639" mass="66790">MDLPMKNHLSRLFLAATSLSLLVSLAAIAKVPAPAASTRDDVFERTIDELQAAQASGKTDSRRLVQAYLARIAAYDQAGPGLNAVLRLNPAALAQADALDRERRTKGPRGPLHGIPVLIKDNFDTADMPTSGGALALATLQPAADAYQVRRLREAGAVILGKTAMHELAAGITTVSSLTGATRNPYDTNRVPGGSSGGTAAAVAASFAAAGMGSDTCGSIRIPAANQNLVGLRVTTGLSSRAGVMPLSSTQDVAGPLARTVTDLAVMLDATVGADPADPVSADSAGHIPTSYRDSLRVDALKGARIGVLRSLFGSAPEDEEIGGIVRKAVDAMRAQGAEVVDVTVPDLDALLADSSVIAYEFKFDLADYLAQEPNAPVHSLGDILDRGLQHVQLDAPLRLRNQPTVRDSEAYRQALARRATLRASVLAALAAQNVDALVYPSLRRKPVRIGEAQTGANCQLSASTGLPAIALPAGFTSDGVPVGMEMLGGAFAEPRLLALAYGWEQVAQPRRAPFSTPPLVDGRAPHPLHGDARIAQGHGATADVRLRYNLLSGELHVAARTQRAVPSDVIAITLQRGDGERAGPVLAVLARSGQLNGDSTLTLRGQDREDLLAGKLYVHLYTRASPLGAGRAQVRLMR</sequence>
<accession>H1S6R8</accession>
<dbReference type="Gene3D" id="3.90.1300.10">
    <property type="entry name" value="Amidase signature (AS) domain"/>
    <property type="match status" value="1"/>
</dbReference>
<organism evidence="3 4">
    <name type="scientific">Cupriavidus basilensis OR16</name>
    <dbReference type="NCBI Taxonomy" id="1127483"/>
    <lineage>
        <taxon>Bacteria</taxon>
        <taxon>Pseudomonadati</taxon>
        <taxon>Pseudomonadota</taxon>
        <taxon>Betaproteobacteria</taxon>
        <taxon>Burkholderiales</taxon>
        <taxon>Burkholderiaceae</taxon>
        <taxon>Cupriavidus</taxon>
    </lineage>
</organism>
<reference evidence="3 4" key="1">
    <citation type="journal article" date="2012" name="J. Bacteriol.">
        <title>De Novo Genome Project of Cupriavidus basilensis OR16.</title>
        <authorList>
            <person name="Cserhati M."/>
            <person name="Kriszt B."/>
            <person name="Szoboszlay S."/>
            <person name="Toth A."/>
            <person name="Szabo I."/>
            <person name="Tancsics A."/>
            <person name="Nagy I."/>
            <person name="Horvath B."/>
            <person name="Nagy I."/>
            <person name="Kukolya J."/>
        </authorList>
    </citation>
    <scope>NUCLEOTIDE SEQUENCE [LARGE SCALE GENOMIC DNA]</scope>
    <source>
        <strain evidence="3 4">OR16</strain>
    </source>
</reference>
<dbReference type="PANTHER" id="PTHR42678">
    <property type="entry name" value="AMIDASE"/>
    <property type="match status" value="1"/>
</dbReference>
<name>H1S6R8_9BURK</name>
<dbReference type="PATRIC" id="fig|1127483.3.peg.3624"/>
<dbReference type="GO" id="GO:0016740">
    <property type="term" value="F:transferase activity"/>
    <property type="evidence" value="ECO:0007669"/>
    <property type="project" value="UniProtKB-KW"/>
</dbReference>
<dbReference type="EMBL" id="AHJE01000044">
    <property type="protein sequence ID" value="EHP41729.1"/>
    <property type="molecule type" value="Genomic_DNA"/>
</dbReference>
<gene>
    <name evidence="3" type="ORF">OR16_18061</name>
</gene>
<keyword evidence="3" id="KW-0808">Transferase</keyword>
<feature type="chain" id="PRO_5003553264" evidence="1">
    <location>
        <begin position="30"/>
        <end position="639"/>
    </location>
</feature>
<feature type="signal peptide" evidence="1">
    <location>
        <begin position="1"/>
        <end position="29"/>
    </location>
</feature>
<dbReference type="SUPFAM" id="SSF75304">
    <property type="entry name" value="Amidase signature (AS) enzymes"/>
    <property type="match status" value="1"/>
</dbReference>
<dbReference type="Pfam" id="PF01425">
    <property type="entry name" value="Amidase"/>
    <property type="match status" value="1"/>
</dbReference>
<dbReference type="InterPro" id="IPR036928">
    <property type="entry name" value="AS_sf"/>
</dbReference>
<evidence type="ECO:0000259" key="2">
    <source>
        <dbReference type="Pfam" id="PF01425"/>
    </source>
</evidence>
<comment type="caution">
    <text evidence="3">The sequence shown here is derived from an EMBL/GenBank/DDBJ whole genome shotgun (WGS) entry which is preliminary data.</text>
</comment>
<evidence type="ECO:0000256" key="1">
    <source>
        <dbReference type="SAM" id="SignalP"/>
    </source>
</evidence>
<protein>
    <submittedName>
        <fullName evidence="3">Aspartate tRNAAsn/Glu-tRNAGln amidotransferase subunit A-like protein</fullName>
    </submittedName>
</protein>
<evidence type="ECO:0000313" key="3">
    <source>
        <dbReference type="EMBL" id="EHP41729.1"/>
    </source>
</evidence>
<dbReference type="OrthoDB" id="9811471at2"/>
<dbReference type="AlphaFoldDB" id="H1S6R8"/>
<dbReference type="Proteomes" id="UP000005808">
    <property type="component" value="Unassembled WGS sequence"/>
</dbReference>
<dbReference type="PANTHER" id="PTHR42678:SF34">
    <property type="entry name" value="OS04G0183300 PROTEIN"/>
    <property type="match status" value="1"/>
</dbReference>
<feature type="domain" description="Amidase" evidence="2">
    <location>
        <begin position="64"/>
        <end position="498"/>
    </location>
</feature>